<gene>
    <name evidence="1" type="ORF">H9747_05845</name>
</gene>
<reference evidence="1" key="2">
    <citation type="submission" date="2021-04" db="EMBL/GenBank/DDBJ databases">
        <authorList>
            <person name="Gilroy R."/>
        </authorList>
    </citation>
    <scope>NUCLEOTIDE SEQUENCE</scope>
    <source>
        <strain evidence="1">CHK195-9823</strain>
    </source>
</reference>
<evidence type="ECO:0008006" key="3">
    <source>
        <dbReference type="Google" id="ProtNLM"/>
    </source>
</evidence>
<sequence length="148" mass="17759">MEEFVDNGCLRYELICFLSYRLSIMKDTEQKDRGSLLVEDLEMISDRTQRIERNEMEQTAWDVADLLKDVDYFKFTEYVKCMDDPSDPVRRLYMDLKIPEKRAELADYLLKFTDTEHMEKIRSTAAKLEDMDSKVFQSDSKKEDLRRR</sequence>
<evidence type="ECO:0000313" key="1">
    <source>
        <dbReference type="EMBL" id="HIV38510.1"/>
    </source>
</evidence>
<accession>A0A9D1PC32</accession>
<proteinExistence type="predicted"/>
<evidence type="ECO:0000313" key="2">
    <source>
        <dbReference type="Proteomes" id="UP000886814"/>
    </source>
</evidence>
<organism evidence="1 2">
    <name type="scientific">Candidatus Blautia stercorigallinarum</name>
    <dbReference type="NCBI Taxonomy" id="2838501"/>
    <lineage>
        <taxon>Bacteria</taxon>
        <taxon>Bacillati</taxon>
        <taxon>Bacillota</taxon>
        <taxon>Clostridia</taxon>
        <taxon>Lachnospirales</taxon>
        <taxon>Lachnospiraceae</taxon>
        <taxon>Blautia</taxon>
    </lineage>
</organism>
<dbReference type="AlphaFoldDB" id="A0A9D1PC32"/>
<protein>
    <recommendedName>
        <fullName evidence="3">CARD domain-containing protein</fullName>
    </recommendedName>
</protein>
<dbReference type="EMBL" id="DXIQ01000034">
    <property type="protein sequence ID" value="HIV38510.1"/>
    <property type="molecule type" value="Genomic_DNA"/>
</dbReference>
<name>A0A9D1PC32_9FIRM</name>
<comment type="caution">
    <text evidence="1">The sequence shown here is derived from an EMBL/GenBank/DDBJ whole genome shotgun (WGS) entry which is preliminary data.</text>
</comment>
<reference evidence="1" key="1">
    <citation type="journal article" date="2021" name="PeerJ">
        <title>Extensive microbial diversity within the chicken gut microbiome revealed by metagenomics and culture.</title>
        <authorList>
            <person name="Gilroy R."/>
            <person name="Ravi A."/>
            <person name="Getino M."/>
            <person name="Pursley I."/>
            <person name="Horton D.L."/>
            <person name="Alikhan N.F."/>
            <person name="Baker D."/>
            <person name="Gharbi K."/>
            <person name="Hall N."/>
            <person name="Watson M."/>
            <person name="Adriaenssens E.M."/>
            <person name="Foster-Nyarko E."/>
            <person name="Jarju S."/>
            <person name="Secka A."/>
            <person name="Antonio M."/>
            <person name="Oren A."/>
            <person name="Chaudhuri R.R."/>
            <person name="La Ragione R."/>
            <person name="Hildebrand F."/>
            <person name="Pallen M.J."/>
        </authorList>
    </citation>
    <scope>NUCLEOTIDE SEQUENCE</scope>
    <source>
        <strain evidence="1">CHK195-9823</strain>
    </source>
</reference>
<dbReference type="Proteomes" id="UP000886814">
    <property type="component" value="Unassembled WGS sequence"/>
</dbReference>